<dbReference type="GO" id="GO:0010181">
    <property type="term" value="F:FMN binding"/>
    <property type="evidence" value="ECO:0007669"/>
    <property type="project" value="InterPro"/>
</dbReference>
<dbReference type="PROSITE" id="PS51349">
    <property type="entry name" value="FMN_HYDROXY_ACID_DH_2"/>
    <property type="match status" value="1"/>
</dbReference>
<evidence type="ECO:0000256" key="5">
    <source>
        <dbReference type="ARBA" id="ARBA00024042"/>
    </source>
</evidence>
<dbReference type="InterPro" id="IPR012133">
    <property type="entry name" value="Alpha-hydoxy_acid_DH_FMN"/>
</dbReference>
<gene>
    <name evidence="9" type="ORF">SAMN04488011_1044</name>
</gene>
<reference evidence="10" key="1">
    <citation type="submission" date="2016-10" db="EMBL/GenBank/DDBJ databases">
        <authorList>
            <person name="Varghese N."/>
            <person name="Submissions S."/>
        </authorList>
    </citation>
    <scope>NUCLEOTIDE SEQUENCE [LARGE SCALE GENOMIC DNA]</scope>
    <source>
        <strain evidence="10">DSM 26893</strain>
    </source>
</reference>
<keyword evidence="4" id="KW-0560">Oxidoreductase</keyword>
<dbReference type="GO" id="GO:0005886">
    <property type="term" value="C:plasma membrane"/>
    <property type="evidence" value="ECO:0007669"/>
    <property type="project" value="TreeGrafter"/>
</dbReference>
<name>A0A1H8GAZ9_9RHOB</name>
<organism evidence="9 10">
    <name type="scientific">Palleronia pelagia</name>
    <dbReference type="NCBI Taxonomy" id="387096"/>
    <lineage>
        <taxon>Bacteria</taxon>
        <taxon>Pseudomonadati</taxon>
        <taxon>Pseudomonadota</taxon>
        <taxon>Alphaproteobacteria</taxon>
        <taxon>Rhodobacterales</taxon>
        <taxon>Roseobacteraceae</taxon>
        <taxon>Palleronia</taxon>
    </lineage>
</organism>
<dbReference type="RefSeq" id="WP_091845270.1">
    <property type="nucleotide sequence ID" value="NZ_FOCM01000004.1"/>
</dbReference>
<feature type="domain" description="FMN hydroxy acid dehydrogenase" evidence="8">
    <location>
        <begin position="2"/>
        <end position="376"/>
    </location>
</feature>
<feature type="binding site" evidence="7">
    <location>
        <position position="130"/>
    </location>
    <ligand>
        <name>FMN</name>
        <dbReference type="ChEBI" id="CHEBI:58210"/>
    </ligand>
</feature>
<evidence type="ECO:0000313" key="9">
    <source>
        <dbReference type="EMBL" id="SEN40934.1"/>
    </source>
</evidence>
<dbReference type="InterPro" id="IPR013785">
    <property type="entry name" value="Aldolase_TIM"/>
</dbReference>
<dbReference type="Proteomes" id="UP000199372">
    <property type="component" value="Unassembled WGS sequence"/>
</dbReference>
<feature type="binding site" evidence="7">
    <location>
        <position position="279"/>
    </location>
    <ligand>
        <name>glyoxylate</name>
        <dbReference type="ChEBI" id="CHEBI:36655"/>
    </ligand>
</feature>
<evidence type="ECO:0000256" key="7">
    <source>
        <dbReference type="PIRSR" id="PIRSR000138-2"/>
    </source>
</evidence>
<feature type="binding site" evidence="7">
    <location>
        <position position="276"/>
    </location>
    <ligand>
        <name>glyoxylate</name>
        <dbReference type="ChEBI" id="CHEBI:36655"/>
    </ligand>
</feature>
<keyword evidence="3 7" id="KW-0288">FMN</keyword>
<dbReference type="OrthoDB" id="9770452at2"/>
<feature type="binding site" evidence="7">
    <location>
        <position position="109"/>
    </location>
    <ligand>
        <name>FMN</name>
        <dbReference type="ChEBI" id="CHEBI:58210"/>
    </ligand>
</feature>
<dbReference type="GO" id="GO:0004459">
    <property type="term" value="F:L-lactate dehydrogenase (NAD+) activity"/>
    <property type="evidence" value="ECO:0007669"/>
    <property type="project" value="TreeGrafter"/>
</dbReference>
<evidence type="ECO:0000256" key="3">
    <source>
        <dbReference type="ARBA" id="ARBA00022643"/>
    </source>
</evidence>
<dbReference type="GO" id="GO:0009060">
    <property type="term" value="P:aerobic respiration"/>
    <property type="evidence" value="ECO:0007669"/>
    <property type="project" value="TreeGrafter"/>
</dbReference>
<dbReference type="SUPFAM" id="SSF51395">
    <property type="entry name" value="FMN-linked oxidoreductases"/>
    <property type="match status" value="1"/>
</dbReference>
<evidence type="ECO:0000256" key="1">
    <source>
        <dbReference type="ARBA" id="ARBA00001917"/>
    </source>
</evidence>
<dbReference type="CDD" id="cd02809">
    <property type="entry name" value="alpha_hydroxyacid_oxid_FMN"/>
    <property type="match status" value="1"/>
</dbReference>
<dbReference type="InterPro" id="IPR000262">
    <property type="entry name" value="FMN-dep_DH"/>
</dbReference>
<dbReference type="PANTHER" id="PTHR10578">
    <property type="entry name" value="S -2-HYDROXY-ACID OXIDASE-RELATED"/>
    <property type="match status" value="1"/>
</dbReference>
<evidence type="ECO:0000313" key="10">
    <source>
        <dbReference type="Proteomes" id="UP000199372"/>
    </source>
</evidence>
<accession>A0A1H8GAZ9</accession>
<keyword evidence="10" id="KW-1185">Reference proteome</keyword>
<dbReference type="AlphaFoldDB" id="A0A1H8GAZ9"/>
<evidence type="ECO:0000256" key="4">
    <source>
        <dbReference type="ARBA" id="ARBA00023002"/>
    </source>
</evidence>
<feature type="binding site" evidence="7">
    <location>
        <begin position="307"/>
        <end position="311"/>
    </location>
    <ligand>
        <name>FMN</name>
        <dbReference type="ChEBI" id="CHEBI:58210"/>
    </ligand>
</feature>
<evidence type="ECO:0000259" key="8">
    <source>
        <dbReference type="PROSITE" id="PS51349"/>
    </source>
</evidence>
<evidence type="ECO:0000256" key="2">
    <source>
        <dbReference type="ARBA" id="ARBA00022630"/>
    </source>
</evidence>
<feature type="binding site" evidence="7">
    <location>
        <position position="253"/>
    </location>
    <ligand>
        <name>FMN</name>
        <dbReference type="ChEBI" id="CHEBI:58210"/>
    </ligand>
</feature>
<comment type="similarity">
    <text evidence="5">Belongs to the FMN-dependent alpha-hydroxy acid dehydrogenase family.</text>
</comment>
<dbReference type="InterPro" id="IPR008259">
    <property type="entry name" value="FMN_hydac_DH_AS"/>
</dbReference>
<sequence length="376" mass="40266">MDLDDTHPSLSDLARRAKWRVPHFIWEYLDSATGDEGASRRAAAALDAITLVPGVLRNVKPDLSTELFGHSFDLPVGIAPVGMSGSVWPRAEVTLAEAAARANAPFGLSTVAAMTPEEVGPHLGHGGWFQLYAPGDPEIRRDMLARARDAGFTGLILTGDVPAASRRERQRRARLTNPMRITPRIAVQSALAPFWAVETLRNGKPHLKTLEKYADPNAATGATAHIGYMLRTAPDWAYLDALREEWDGPLMVKGVLSPDDASRAAGVADAVWVSNHGGRQFAGAPAPADVLPAIRQAVGPDYPLIADGSVRSGTDVLRLIALGADFVMLGRAFHHGVAAFGARGADHAFHILRAGIEADMAQLGITRPPEVRAHLR</sequence>
<feature type="active site" description="Proton acceptor" evidence="6">
    <location>
        <position position="276"/>
    </location>
</feature>
<feature type="binding site" evidence="7">
    <location>
        <begin position="80"/>
        <end position="82"/>
    </location>
    <ligand>
        <name>FMN</name>
        <dbReference type="ChEBI" id="CHEBI:58210"/>
    </ligand>
</feature>
<comment type="cofactor">
    <cofactor evidence="1">
        <name>FMN</name>
        <dbReference type="ChEBI" id="CHEBI:58210"/>
    </cofactor>
</comment>
<feature type="binding site" evidence="7">
    <location>
        <position position="28"/>
    </location>
    <ligand>
        <name>glyoxylate</name>
        <dbReference type="ChEBI" id="CHEBI:36655"/>
    </ligand>
</feature>
<feature type="binding site" evidence="7">
    <location>
        <position position="132"/>
    </location>
    <ligand>
        <name>glyoxylate</name>
        <dbReference type="ChEBI" id="CHEBI:36655"/>
    </ligand>
</feature>
<feature type="binding site" evidence="7">
    <location>
        <begin position="330"/>
        <end position="331"/>
    </location>
    <ligand>
        <name>FMN</name>
        <dbReference type="ChEBI" id="CHEBI:58210"/>
    </ligand>
</feature>
<evidence type="ECO:0000256" key="6">
    <source>
        <dbReference type="PIRSR" id="PIRSR000138-1"/>
    </source>
</evidence>
<dbReference type="PROSITE" id="PS00557">
    <property type="entry name" value="FMN_HYDROXY_ACID_DH_1"/>
    <property type="match status" value="1"/>
</dbReference>
<dbReference type="PIRSF" id="PIRSF000138">
    <property type="entry name" value="Al-hdrx_acd_dh"/>
    <property type="match status" value="1"/>
</dbReference>
<dbReference type="PANTHER" id="PTHR10578:SF107">
    <property type="entry name" value="2-HYDROXYACID OXIDASE 1"/>
    <property type="match status" value="1"/>
</dbReference>
<keyword evidence="2 7" id="KW-0285">Flavoprotein</keyword>
<proteinExistence type="inferred from homology"/>
<dbReference type="InterPro" id="IPR037396">
    <property type="entry name" value="FMN_HAD"/>
</dbReference>
<feature type="binding site" evidence="7">
    <location>
        <position position="274"/>
    </location>
    <ligand>
        <name>FMN</name>
        <dbReference type="ChEBI" id="CHEBI:58210"/>
    </ligand>
</feature>
<dbReference type="Gene3D" id="3.20.20.70">
    <property type="entry name" value="Aldolase class I"/>
    <property type="match status" value="1"/>
</dbReference>
<protein>
    <submittedName>
        <fullName evidence="9">L-lactate dehydrogenase (Cytochrome)</fullName>
    </submittedName>
</protein>
<dbReference type="Pfam" id="PF01070">
    <property type="entry name" value="FMN_dh"/>
    <property type="match status" value="1"/>
</dbReference>
<dbReference type="EMBL" id="FOCM01000004">
    <property type="protein sequence ID" value="SEN40934.1"/>
    <property type="molecule type" value="Genomic_DNA"/>
</dbReference>
<feature type="binding site" evidence="7">
    <location>
        <position position="158"/>
    </location>
    <ligand>
        <name>FMN</name>
        <dbReference type="ChEBI" id="CHEBI:58210"/>
    </ligand>
</feature>
<feature type="binding site" evidence="7">
    <location>
        <position position="167"/>
    </location>
    <ligand>
        <name>glyoxylate</name>
        <dbReference type="ChEBI" id="CHEBI:36655"/>
    </ligand>
</feature>